<dbReference type="GO" id="GO:0009097">
    <property type="term" value="P:isoleucine biosynthetic process"/>
    <property type="evidence" value="ECO:0007669"/>
    <property type="project" value="TreeGrafter"/>
</dbReference>
<evidence type="ECO:0000256" key="5">
    <source>
        <dbReference type="SAM" id="MobiDB-lite"/>
    </source>
</evidence>
<dbReference type="InterPro" id="IPR029061">
    <property type="entry name" value="THDP-binding"/>
</dbReference>
<dbReference type="PROSITE" id="PS00187">
    <property type="entry name" value="TPP_ENZYMES"/>
    <property type="match status" value="1"/>
</dbReference>
<organism evidence="9 10">
    <name type="scientific">Actibacterium mucosum KCTC 23349</name>
    <dbReference type="NCBI Taxonomy" id="1454373"/>
    <lineage>
        <taxon>Bacteria</taxon>
        <taxon>Pseudomonadati</taxon>
        <taxon>Pseudomonadota</taxon>
        <taxon>Alphaproteobacteria</taxon>
        <taxon>Rhodobacterales</taxon>
        <taxon>Roseobacteraceae</taxon>
        <taxon>Actibacterium</taxon>
    </lineage>
</organism>
<dbReference type="PANTHER" id="PTHR18968:SF129">
    <property type="entry name" value="ACETOLACTATE SYNTHASE"/>
    <property type="match status" value="1"/>
</dbReference>
<gene>
    <name evidence="9" type="ORF">ACMU_10720</name>
</gene>
<proteinExistence type="inferred from homology"/>
<dbReference type="Pfam" id="PF02775">
    <property type="entry name" value="TPP_enzyme_C"/>
    <property type="match status" value="1"/>
</dbReference>
<dbReference type="PANTHER" id="PTHR18968">
    <property type="entry name" value="THIAMINE PYROPHOSPHATE ENZYMES"/>
    <property type="match status" value="1"/>
</dbReference>
<evidence type="ECO:0000259" key="8">
    <source>
        <dbReference type="Pfam" id="PF02776"/>
    </source>
</evidence>
<dbReference type="Proteomes" id="UP000026249">
    <property type="component" value="Unassembled WGS sequence"/>
</dbReference>
<dbReference type="CDD" id="cd00568">
    <property type="entry name" value="TPP_enzymes"/>
    <property type="match status" value="1"/>
</dbReference>
<dbReference type="CDD" id="cd07035">
    <property type="entry name" value="TPP_PYR_POX_like"/>
    <property type="match status" value="1"/>
</dbReference>
<sequence>MPLRAADVLAQRLYDAGCRHAFGMPGGEVLTIVDALEKAGIRFILCKHENAAGFMAEGAWHRTGAPGILVGTVGPGILNAVNFVANAEQDRVPVIVLSGCVDADEAQTYTHQVLDHRAVFDPITKATFTLSAGAAGVIADKALGIATEGRPGPVHIDVPISVADAPAQPGPRRVPTSPAAPAEGPDLNRARAIIAEAQRPVMVVGLDAVNEGAAAAVQRFAEKHGLPVVTTYKAKGILPEGHALSLGGAGLSPKADALLLPFLQSSDLILCVGYDPIEMRVGWRDIWDARQQNVIDITAAPNHHYMHQATLSFVTGCAETLTALDAGLTPHETWTSGEVEVLKSALAEAFPIDDVWGPAAVMDECRDVLPVGTLASADSGAHRILLSQMWRCDAPRELVQSSGLCTMGCAVPLAMGQSLTAPNSTVVSFSGDAGFLMVAGELATAKELGLKTIFVVFVDASLALIELKQRQRQMANNGVDFGSHDFAAIGRAFGGAGHTVTSRAELRTALAAAQEADTFTVIAAVIDKGAYDGRI</sequence>
<evidence type="ECO:0000259" key="6">
    <source>
        <dbReference type="Pfam" id="PF00205"/>
    </source>
</evidence>
<evidence type="ECO:0000313" key="9">
    <source>
        <dbReference type="EMBL" id="KAJ56217.1"/>
    </source>
</evidence>
<evidence type="ECO:0000256" key="1">
    <source>
        <dbReference type="ARBA" id="ARBA00007812"/>
    </source>
</evidence>
<dbReference type="FunFam" id="3.40.50.970:FF:000007">
    <property type="entry name" value="Acetolactate synthase"/>
    <property type="match status" value="1"/>
</dbReference>
<accession>A0A037ZKZ4</accession>
<dbReference type="SUPFAM" id="SSF52518">
    <property type="entry name" value="Thiamin diphosphate-binding fold (THDP-binding)"/>
    <property type="match status" value="2"/>
</dbReference>
<comment type="similarity">
    <text evidence="1 4">Belongs to the TPP enzyme family.</text>
</comment>
<dbReference type="OrthoDB" id="4494979at2"/>
<dbReference type="RefSeq" id="WP_035258500.1">
    <property type="nucleotide sequence ID" value="NZ_JFKE01000003.1"/>
</dbReference>
<feature type="domain" description="Thiamine pyrophosphate enzyme TPP-binding" evidence="7">
    <location>
        <begin position="378"/>
        <end position="523"/>
    </location>
</feature>
<dbReference type="EMBL" id="JFKE01000003">
    <property type="protein sequence ID" value="KAJ56217.1"/>
    <property type="molecule type" value="Genomic_DNA"/>
</dbReference>
<keyword evidence="10" id="KW-1185">Reference proteome</keyword>
<dbReference type="AlphaFoldDB" id="A0A037ZKZ4"/>
<comment type="caution">
    <text evidence="9">The sequence shown here is derived from an EMBL/GenBank/DDBJ whole genome shotgun (WGS) entry which is preliminary data.</text>
</comment>
<evidence type="ECO:0000313" key="10">
    <source>
        <dbReference type="Proteomes" id="UP000026249"/>
    </source>
</evidence>
<dbReference type="GO" id="GO:0005948">
    <property type="term" value="C:acetolactate synthase complex"/>
    <property type="evidence" value="ECO:0007669"/>
    <property type="project" value="TreeGrafter"/>
</dbReference>
<dbReference type="GO" id="GO:0000287">
    <property type="term" value="F:magnesium ion binding"/>
    <property type="evidence" value="ECO:0007669"/>
    <property type="project" value="InterPro"/>
</dbReference>
<dbReference type="SUPFAM" id="SSF52467">
    <property type="entry name" value="DHS-like NAD/FAD-binding domain"/>
    <property type="match status" value="1"/>
</dbReference>
<dbReference type="GO" id="GO:0009099">
    <property type="term" value="P:L-valine biosynthetic process"/>
    <property type="evidence" value="ECO:0007669"/>
    <property type="project" value="TreeGrafter"/>
</dbReference>
<feature type="region of interest" description="Disordered" evidence="5">
    <location>
        <begin position="166"/>
        <end position="185"/>
    </location>
</feature>
<protein>
    <submittedName>
        <fullName evidence="9">Acetolactate synthase</fullName>
    </submittedName>
</protein>
<dbReference type="GO" id="GO:0003984">
    <property type="term" value="F:acetolactate synthase activity"/>
    <property type="evidence" value="ECO:0007669"/>
    <property type="project" value="TreeGrafter"/>
</dbReference>
<dbReference type="GO" id="GO:0050660">
    <property type="term" value="F:flavin adenine dinucleotide binding"/>
    <property type="evidence" value="ECO:0007669"/>
    <property type="project" value="TreeGrafter"/>
</dbReference>
<dbReference type="InterPro" id="IPR045229">
    <property type="entry name" value="TPP_enz"/>
</dbReference>
<name>A0A037ZKZ4_9RHOB</name>
<evidence type="ECO:0000259" key="7">
    <source>
        <dbReference type="Pfam" id="PF02775"/>
    </source>
</evidence>
<dbReference type="InterPro" id="IPR012000">
    <property type="entry name" value="Thiamin_PyroP_enz_cen_dom"/>
</dbReference>
<dbReference type="Gene3D" id="3.40.50.1220">
    <property type="entry name" value="TPP-binding domain"/>
    <property type="match status" value="1"/>
</dbReference>
<evidence type="ECO:0000256" key="4">
    <source>
        <dbReference type="RuleBase" id="RU362132"/>
    </source>
</evidence>
<dbReference type="InterPro" id="IPR011766">
    <property type="entry name" value="TPP_enzyme_TPP-bd"/>
</dbReference>
<dbReference type="Pfam" id="PF02776">
    <property type="entry name" value="TPP_enzyme_N"/>
    <property type="match status" value="1"/>
</dbReference>
<dbReference type="InterPro" id="IPR029035">
    <property type="entry name" value="DHS-like_NAD/FAD-binding_dom"/>
</dbReference>
<dbReference type="GO" id="GO:0030976">
    <property type="term" value="F:thiamine pyrophosphate binding"/>
    <property type="evidence" value="ECO:0007669"/>
    <property type="project" value="InterPro"/>
</dbReference>
<dbReference type="InterPro" id="IPR000399">
    <property type="entry name" value="TPP-bd_CS"/>
</dbReference>
<dbReference type="Pfam" id="PF00205">
    <property type="entry name" value="TPP_enzyme_M"/>
    <property type="match status" value="1"/>
</dbReference>
<dbReference type="InterPro" id="IPR012001">
    <property type="entry name" value="Thiamin_PyroP_enz_TPP-bd_dom"/>
</dbReference>
<evidence type="ECO:0000256" key="3">
    <source>
        <dbReference type="ARBA" id="ARBA00023052"/>
    </source>
</evidence>
<reference evidence="9 10" key="1">
    <citation type="submission" date="2014-03" db="EMBL/GenBank/DDBJ databases">
        <title>Draft Genome Sequence of Actibacterium mucosum KCTC 23349, a Marine Alphaproteobacterium with Complex Ionic Requirements Isolated from Mediterranean Seawater at Malvarrosa Beach, Valencia, Spain.</title>
        <authorList>
            <person name="Arahal D.R."/>
            <person name="Shao Z."/>
            <person name="Lai Q."/>
            <person name="Pujalte M.J."/>
        </authorList>
    </citation>
    <scope>NUCLEOTIDE SEQUENCE [LARGE SCALE GENOMIC DNA]</scope>
    <source>
        <strain evidence="9 10">KCTC 23349</strain>
    </source>
</reference>
<evidence type="ECO:0000256" key="2">
    <source>
        <dbReference type="ARBA" id="ARBA00022679"/>
    </source>
</evidence>
<keyword evidence="3 4" id="KW-0786">Thiamine pyrophosphate</keyword>
<dbReference type="Gene3D" id="3.40.50.970">
    <property type="match status" value="2"/>
</dbReference>
<feature type="domain" description="Thiamine pyrophosphate enzyme central" evidence="6">
    <location>
        <begin position="188"/>
        <end position="324"/>
    </location>
</feature>
<keyword evidence="2" id="KW-0808">Transferase</keyword>
<feature type="domain" description="Thiamine pyrophosphate enzyme N-terminal TPP-binding" evidence="8">
    <location>
        <begin position="4"/>
        <end position="116"/>
    </location>
</feature>
<dbReference type="STRING" id="1454373.ACMU_10720"/>